<dbReference type="GO" id="GO:0034017">
    <property type="term" value="F:trans-2-decenoyl-acyl-carrier-protein isomerase activity"/>
    <property type="evidence" value="ECO:0007669"/>
    <property type="project" value="UniProtKB-UniRule"/>
</dbReference>
<dbReference type="CDD" id="cd01287">
    <property type="entry name" value="FabA"/>
    <property type="match status" value="1"/>
</dbReference>
<reference evidence="15 17" key="2">
    <citation type="journal article" date="2018" name="PLoS ONE">
        <title>Phenotypic characterization and whole genome analysis of extended-spectrum beta-lactamase-producing bacteria isolated from dogs in Germany.</title>
        <authorList>
            <person name="Boehmer T."/>
            <person name="Vogler A.J."/>
            <person name="Thomas A."/>
            <person name="Sauer S."/>
            <person name="Hergenroether M."/>
            <person name="Straubinger R.K."/>
            <person name="Birdsell D."/>
            <person name="Keim P."/>
            <person name="Sahl J.W."/>
            <person name="Williamson C.H."/>
            <person name="Riehm J.M."/>
        </authorList>
    </citation>
    <scope>NUCLEOTIDE SEQUENCE [LARGE SCALE GENOMIC DNA]</scope>
    <source>
        <strain evidence="15 17">AFG_SD03_1510_Ahy_093</strain>
    </source>
</reference>
<evidence type="ECO:0000256" key="5">
    <source>
        <dbReference type="ARBA" id="ARBA00011738"/>
    </source>
</evidence>
<reference evidence="16" key="6">
    <citation type="submission" date="2023-02" db="EMBL/GenBank/DDBJ databases">
        <title>The sequence of Aeromonas hydrophila K533.</title>
        <authorList>
            <person name="Luo X."/>
        </authorList>
    </citation>
    <scope>NUCLEOTIDE SEQUENCE</scope>
    <source>
        <strain evidence="16">K533</strain>
    </source>
</reference>
<keyword evidence="12 13" id="KW-0456">Lyase</keyword>
<dbReference type="InterPro" id="IPR029069">
    <property type="entry name" value="HotDog_dom_sf"/>
</dbReference>
<accession>A0A081UQZ9</accession>
<comment type="similarity">
    <text evidence="4 13">Belongs to the thioester dehydratase family. FabA subfamily.</text>
</comment>
<proteinExistence type="inferred from homology"/>
<keyword evidence="6 13" id="KW-0963">Cytoplasm</keyword>
<dbReference type="eggNOG" id="COG0764">
    <property type="taxonomic scope" value="Bacteria"/>
</dbReference>
<dbReference type="NCBIfam" id="TIGR01749">
    <property type="entry name" value="fabA"/>
    <property type="match status" value="1"/>
</dbReference>
<comment type="catalytic activity">
    <reaction evidence="13">
        <text>(3R)-hydroxydecanoyl-[ACP] = (2E)-decenoyl-[ACP] + H2O</text>
        <dbReference type="Rhea" id="RHEA:41860"/>
        <dbReference type="Rhea" id="RHEA-COMP:9638"/>
        <dbReference type="Rhea" id="RHEA-COMP:9639"/>
        <dbReference type="ChEBI" id="CHEBI:15377"/>
        <dbReference type="ChEBI" id="CHEBI:78466"/>
        <dbReference type="ChEBI" id="CHEBI:78467"/>
    </reaction>
</comment>
<evidence type="ECO:0000313" key="16">
    <source>
        <dbReference type="EMBL" id="WEE28647.1"/>
    </source>
</evidence>
<reference evidence="15" key="4">
    <citation type="submission" date="2018-02" db="EMBL/GenBank/DDBJ databases">
        <authorList>
            <person name="Williamson C."/>
        </authorList>
    </citation>
    <scope>NUCLEOTIDE SEQUENCE</scope>
    <source>
        <strain evidence="15">AFG_SD03_1510_Ahy_093</strain>
    </source>
</reference>
<evidence type="ECO:0000256" key="1">
    <source>
        <dbReference type="ARBA" id="ARBA00001055"/>
    </source>
</evidence>
<sequence length="186" mass="20316">MTVDNTTIDARLSLCEQGKDSFTREELLACSRGELFGEGNSQLPAPNMLMMDRIVKINDNGGEHGKGEILAELDITPDLWFFDCHFPGDPVMPGCLGLDAMWQLVGFFLGWKGGPGKGRALGVGEVKFTGQILPTAKKVTYKITFKRVINRKLVMGIADGVVEVDGRPIYSATDLKVGLFKDTTAF</sequence>
<dbReference type="SUPFAM" id="SSF54637">
    <property type="entry name" value="Thioesterase/thiol ester dehydrase-isomerase"/>
    <property type="match status" value="1"/>
</dbReference>
<dbReference type="KEGG" id="aaj:BOQ57_10865"/>
<dbReference type="HAMAP" id="MF_00405">
    <property type="entry name" value="FabA"/>
    <property type="match status" value="1"/>
</dbReference>
<evidence type="ECO:0000256" key="4">
    <source>
        <dbReference type="ARBA" id="ARBA00006714"/>
    </source>
</evidence>
<dbReference type="GO" id="GO:0006636">
    <property type="term" value="P:unsaturated fatty acid biosynthetic process"/>
    <property type="evidence" value="ECO:0007669"/>
    <property type="project" value="UniProtKB-UniRule"/>
</dbReference>
<reference evidence="17" key="3">
    <citation type="submission" date="2018-02" db="EMBL/GenBank/DDBJ databases">
        <title>Phenotypic characterization and whole genome analysis of multidrug-resistant, extended-spectrum beta-lactamase-producing bacteria isolated from dogs in Germany.</title>
        <authorList>
            <person name="Williamson C."/>
        </authorList>
    </citation>
    <scope>NUCLEOTIDE SEQUENCE [LARGE SCALE GENOMIC DNA]</scope>
    <source>
        <strain evidence="17">AFG_SD03_1510_Ahy_093</strain>
    </source>
</reference>
<comment type="subcellular location">
    <subcellularLocation>
        <location evidence="2 13">Cytoplasm</location>
    </subcellularLocation>
</comment>
<dbReference type="NCBIfam" id="NF003509">
    <property type="entry name" value="PRK05174.1"/>
    <property type="match status" value="1"/>
</dbReference>
<gene>
    <name evidence="13 14" type="primary">fabA</name>
    <name evidence="15" type="ORF">C6C11_11895</name>
    <name evidence="14" type="ORF">JAJ28_000110</name>
    <name evidence="16" type="ORF">PY771_10120</name>
</gene>
<dbReference type="EMBL" id="DACTUL010000001">
    <property type="protein sequence ID" value="HAT6342459.1"/>
    <property type="molecule type" value="Genomic_DNA"/>
</dbReference>
<evidence type="ECO:0000256" key="8">
    <source>
        <dbReference type="ARBA" id="ARBA00022832"/>
    </source>
</evidence>
<name>A0A081UQZ9_AERHY</name>
<keyword evidence="10 13" id="KW-0275">Fatty acid biosynthesis</keyword>
<keyword evidence="9 13" id="KW-0443">Lipid metabolism</keyword>
<evidence type="ECO:0000313" key="15">
    <source>
        <dbReference type="EMBL" id="RCF49135.1"/>
    </source>
</evidence>
<dbReference type="PANTHER" id="PTHR30272">
    <property type="entry name" value="3-HYDROXYACYL-[ACYL-CARRIER-PROTEIN] DEHYDRATASE"/>
    <property type="match status" value="1"/>
</dbReference>
<evidence type="ECO:0000256" key="7">
    <source>
        <dbReference type="ARBA" id="ARBA00022516"/>
    </source>
</evidence>
<evidence type="ECO:0000313" key="17">
    <source>
        <dbReference type="Proteomes" id="UP000253075"/>
    </source>
</evidence>
<evidence type="ECO:0000256" key="6">
    <source>
        <dbReference type="ARBA" id="ARBA00022490"/>
    </source>
</evidence>
<evidence type="ECO:0000256" key="2">
    <source>
        <dbReference type="ARBA" id="ARBA00004496"/>
    </source>
</evidence>
<dbReference type="RefSeq" id="WP_016350690.1">
    <property type="nucleotide sequence ID" value="NZ_AP019193.1"/>
</dbReference>
<dbReference type="InterPro" id="IPR010083">
    <property type="entry name" value="FabA"/>
</dbReference>
<evidence type="ECO:0000256" key="11">
    <source>
        <dbReference type="ARBA" id="ARBA00023235"/>
    </source>
</evidence>
<dbReference type="KEGG" id="ahh:RY45_11460"/>
<dbReference type="GO" id="GO:0005737">
    <property type="term" value="C:cytoplasm"/>
    <property type="evidence" value="ECO:0007669"/>
    <property type="project" value="UniProtKB-SubCell"/>
</dbReference>
<evidence type="ECO:0000313" key="14">
    <source>
        <dbReference type="EMBL" id="HAT6342459.1"/>
    </source>
</evidence>
<comment type="subunit">
    <text evidence="5 13">Homodimer.</text>
</comment>
<dbReference type="AlphaFoldDB" id="A0A081UQZ9"/>
<dbReference type="EC" id="4.2.1.59" evidence="13"/>
<dbReference type="Proteomes" id="UP000253075">
    <property type="component" value="Unassembled WGS sequence"/>
</dbReference>
<comment type="function">
    <text evidence="13">Necessary for the introduction of cis unsaturation into fatty acids. Catalyzes the dehydration of (3R)-3-hydroxydecanoyl-ACP to E-(2)-decenoyl-ACP and then its isomerization to Z-(3)-decenoyl-ACP. Can catalyze the dehydratase reaction for beta-hydroxyacyl-ACPs with saturated chain lengths up to 16:0, being most active on intermediate chain length.</text>
</comment>
<dbReference type="KEGG" id="ahi:VU14_11445"/>
<evidence type="ECO:0000256" key="13">
    <source>
        <dbReference type="HAMAP-Rule" id="MF_00405"/>
    </source>
</evidence>
<dbReference type="Gene3D" id="3.10.129.10">
    <property type="entry name" value="Hotdog Thioesterase"/>
    <property type="match status" value="1"/>
</dbReference>
<dbReference type="InterPro" id="IPR013114">
    <property type="entry name" value="FabA_FabZ"/>
</dbReference>
<reference evidence="14" key="5">
    <citation type="submission" date="2020-01" db="EMBL/GenBank/DDBJ databases">
        <authorList>
            <consortium name="NCBI Pathogen Detection Project"/>
        </authorList>
    </citation>
    <scope>NUCLEOTIDE SEQUENCE</scope>
    <source>
        <strain evidence="14">OLC2673_Aeromonas</strain>
    </source>
</reference>
<dbReference type="EMBL" id="CP118942">
    <property type="protein sequence ID" value="WEE28647.1"/>
    <property type="molecule type" value="Genomic_DNA"/>
</dbReference>
<evidence type="ECO:0000256" key="3">
    <source>
        <dbReference type="ARBA" id="ARBA00005194"/>
    </source>
</evidence>
<dbReference type="GO" id="GO:0019171">
    <property type="term" value="F:(3R)-hydroxyacyl-[acyl-carrier-protein] dehydratase activity"/>
    <property type="evidence" value="ECO:0007669"/>
    <property type="project" value="UniProtKB-UniRule"/>
</dbReference>
<organism evidence="14 18">
    <name type="scientific">Aeromonas hydrophila</name>
    <dbReference type="NCBI Taxonomy" id="644"/>
    <lineage>
        <taxon>Bacteria</taxon>
        <taxon>Pseudomonadati</taxon>
        <taxon>Pseudomonadota</taxon>
        <taxon>Gammaproteobacteria</taxon>
        <taxon>Aeromonadales</taxon>
        <taxon>Aeromonadaceae</taxon>
        <taxon>Aeromonas</taxon>
    </lineage>
</organism>
<keyword evidence="8 13" id="KW-0276">Fatty acid metabolism</keyword>
<reference evidence="14" key="1">
    <citation type="journal article" date="2018" name="Genome Biol.">
        <title>SKESA: strategic k-mer extension for scrupulous assemblies.</title>
        <authorList>
            <person name="Souvorov A."/>
            <person name="Agarwala R."/>
            <person name="Lipman D.J."/>
        </authorList>
    </citation>
    <scope>NUCLEOTIDE SEQUENCE</scope>
    <source>
        <strain evidence="14">OLC2673_Aeromonas</strain>
    </source>
</reference>
<dbReference type="EC" id="5.3.3.14" evidence="13"/>
<evidence type="ECO:0000313" key="18">
    <source>
        <dbReference type="Proteomes" id="UP000859505"/>
    </source>
</evidence>
<evidence type="ECO:0000256" key="10">
    <source>
        <dbReference type="ARBA" id="ARBA00023160"/>
    </source>
</evidence>
<feature type="active site" evidence="13">
    <location>
        <position position="85"/>
    </location>
</feature>
<dbReference type="Pfam" id="PF07977">
    <property type="entry name" value="FabA"/>
    <property type="match status" value="1"/>
</dbReference>
<dbReference type="Proteomes" id="UP001214666">
    <property type="component" value="Chromosome"/>
</dbReference>
<dbReference type="Proteomes" id="UP000859505">
    <property type="component" value="Unassembled WGS sequence"/>
</dbReference>
<protein>
    <recommendedName>
        <fullName evidence="13">3-hydroxydecanoyl-[acyl-carrier-protein] dehydratase</fullName>
        <ecNumber evidence="13">4.2.1.59</ecNumber>
    </recommendedName>
    <alternativeName>
        <fullName evidence="13">3-hydroxyacyl-[acyl-carrier-protein] dehydratase FabA</fullName>
    </alternativeName>
    <alternativeName>
        <fullName evidence="13">Beta-hydroxydecanoyl thioester dehydrase</fullName>
    </alternativeName>
    <alternativeName>
        <fullName evidence="13">Trans-2-decenoyl-[acyl-carrier-protein] isomerase</fullName>
        <ecNumber evidence="13">5.3.3.14</ecNumber>
    </alternativeName>
</protein>
<evidence type="ECO:0000256" key="9">
    <source>
        <dbReference type="ARBA" id="ARBA00023098"/>
    </source>
</evidence>
<dbReference type="EMBL" id="PUTQ01000015">
    <property type="protein sequence ID" value="RCF49135.1"/>
    <property type="molecule type" value="Genomic_DNA"/>
</dbReference>
<comment type="catalytic activity">
    <reaction evidence="13">
        <text>(2E)-decenoyl-[ACP] = (3Z)-decenoyl-[ACP]</text>
        <dbReference type="Rhea" id="RHEA:23568"/>
        <dbReference type="Rhea" id="RHEA-COMP:9639"/>
        <dbReference type="Rhea" id="RHEA-COMP:9927"/>
        <dbReference type="ChEBI" id="CHEBI:78467"/>
        <dbReference type="ChEBI" id="CHEBI:78798"/>
        <dbReference type="EC" id="5.3.3.14"/>
    </reaction>
</comment>
<keyword evidence="7 13" id="KW-0444">Lipid biosynthesis</keyword>
<evidence type="ECO:0000256" key="12">
    <source>
        <dbReference type="ARBA" id="ARBA00023239"/>
    </source>
</evidence>
<comment type="catalytic activity">
    <reaction evidence="1 13">
        <text>a (3R)-hydroxyacyl-[ACP] = a (2E)-enoyl-[ACP] + H2O</text>
        <dbReference type="Rhea" id="RHEA:13097"/>
        <dbReference type="Rhea" id="RHEA-COMP:9925"/>
        <dbReference type="Rhea" id="RHEA-COMP:9945"/>
        <dbReference type="ChEBI" id="CHEBI:15377"/>
        <dbReference type="ChEBI" id="CHEBI:78784"/>
        <dbReference type="ChEBI" id="CHEBI:78827"/>
        <dbReference type="EC" id="4.2.1.59"/>
    </reaction>
</comment>
<dbReference type="PANTHER" id="PTHR30272:SF8">
    <property type="entry name" value="3-HYDROXYDECANOYL-[ACYL-CARRIER-PROTEIN] DEHYDRATASE"/>
    <property type="match status" value="1"/>
</dbReference>
<keyword evidence="11 13" id="KW-0413">Isomerase</keyword>
<comment type="pathway">
    <text evidence="3 13">Lipid metabolism; fatty acid biosynthesis.</text>
</comment>
<dbReference type="FunFam" id="3.10.129.10:FF:000003">
    <property type="entry name" value="3-hydroxydecanoyl-[acyl-carrier-protein] dehydratase"/>
    <property type="match status" value="1"/>
</dbReference>